<evidence type="ECO:0000256" key="3">
    <source>
        <dbReference type="ARBA" id="ARBA00022989"/>
    </source>
</evidence>
<accession>A0A5M6BRA6</accession>
<dbReference type="InterPro" id="IPR050186">
    <property type="entry name" value="TPT_transporter"/>
</dbReference>
<dbReference type="AlphaFoldDB" id="A0A5M6BRA6"/>
<organism evidence="7 8">
    <name type="scientific">Kwoniella shandongensis</name>
    <dbReference type="NCBI Taxonomy" id="1734106"/>
    <lineage>
        <taxon>Eukaryota</taxon>
        <taxon>Fungi</taxon>
        <taxon>Dikarya</taxon>
        <taxon>Basidiomycota</taxon>
        <taxon>Agaricomycotina</taxon>
        <taxon>Tremellomycetes</taxon>
        <taxon>Tremellales</taxon>
        <taxon>Cryptococcaceae</taxon>
        <taxon>Kwoniella</taxon>
    </lineage>
</organism>
<protein>
    <submittedName>
        <fullName evidence="7">Uncharacterized protein</fullName>
    </submittedName>
</protein>
<feature type="region of interest" description="Disordered" evidence="5">
    <location>
        <begin position="1"/>
        <end position="72"/>
    </location>
</feature>
<evidence type="ECO:0000256" key="2">
    <source>
        <dbReference type="ARBA" id="ARBA00022692"/>
    </source>
</evidence>
<keyword evidence="8" id="KW-1185">Reference proteome</keyword>
<feature type="transmembrane region" description="Helical" evidence="6">
    <location>
        <begin position="206"/>
        <end position="227"/>
    </location>
</feature>
<dbReference type="EMBL" id="CP144051">
    <property type="protein sequence ID" value="WWD15812.1"/>
    <property type="molecule type" value="Genomic_DNA"/>
</dbReference>
<dbReference type="OrthoDB" id="6418713at2759"/>
<reference evidence="7" key="2">
    <citation type="submission" date="2024-01" db="EMBL/GenBank/DDBJ databases">
        <title>Comparative genomics of Cryptococcus and Kwoniella reveals pathogenesis evolution and contrasting modes of karyotype evolution via chromosome fusion or intercentromeric recombination.</title>
        <authorList>
            <person name="Coelho M.A."/>
            <person name="David-Palma M."/>
            <person name="Shea T."/>
            <person name="Bowers K."/>
            <person name="McGinley-Smith S."/>
            <person name="Mohammad A.W."/>
            <person name="Gnirke A."/>
            <person name="Yurkov A.M."/>
            <person name="Nowrousian M."/>
            <person name="Sun S."/>
            <person name="Cuomo C.A."/>
            <person name="Heitman J."/>
        </authorList>
    </citation>
    <scope>NUCLEOTIDE SEQUENCE</scope>
    <source>
        <strain evidence="7">CBS 12478</strain>
    </source>
</reference>
<dbReference type="GO" id="GO:0016020">
    <property type="term" value="C:membrane"/>
    <property type="evidence" value="ECO:0007669"/>
    <property type="project" value="UniProtKB-SubCell"/>
</dbReference>
<evidence type="ECO:0000313" key="7">
    <source>
        <dbReference type="EMBL" id="WWD15812.1"/>
    </source>
</evidence>
<evidence type="ECO:0000256" key="4">
    <source>
        <dbReference type="ARBA" id="ARBA00023136"/>
    </source>
</evidence>
<dbReference type="GeneID" id="43591519"/>
<keyword evidence="2 6" id="KW-0812">Transmembrane</keyword>
<feature type="transmembrane region" description="Helical" evidence="6">
    <location>
        <begin position="292"/>
        <end position="310"/>
    </location>
</feature>
<feature type="compositionally biased region" description="Polar residues" evidence="5">
    <location>
        <begin position="34"/>
        <end position="43"/>
    </location>
</feature>
<dbReference type="RefSeq" id="XP_031858352.1">
    <property type="nucleotide sequence ID" value="XM_032007351.1"/>
</dbReference>
<evidence type="ECO:0000256" key="6">
    <source>
        <dbReference type="SAM" id="Phobius"/>
    </source>
</evidence>
<name>A0A5M6BRA6_9TREE</name>
<feature type="transmembrane region" description="Helical" evidence="6">
    <location>
        <begin position="234"/>
        <end position="251"/>
    </location>
</feature>
<feature type="transmembrane region" description="Helical" evidence="6">
    <location>
        <begin position="322"/>
        <end position="345"/>
    </location>
</feature>
<dbReference type="PANTHER" id="PTHR11132">
    <property type="entry name" value="SOLUTE CARRIER FAMILY 35"/>
    <property type="match status" value="1"/>
</dbReference>
<reference evidence="7" key="1">
    <citation type="submission" date="2017-08" db="EMBL/GenBank/DDBJ databases">
        <authorList>
            <person name="Cuomo C."/>
            <person name="Billmyre B."/>
            <person name="Heitman J."/>
        </authorList>
    </citation>
    <scope>NUCLEOTIDE SEQUENCE</scope>
    <source>
        <strain evidence="7">CBS 12478</strain>
    </source>
</reference>
<dbReference type="Proteomes" id="UP000322225">
    <property type="component" value="Chromosome 1"/>
</dbReference>
<keyword evidence="3 6" id="KW-1133">Transmembrane helix</keyword>
<proteinExistence type="predicted"/>
<dbReference type="KEGG" id="ksn:43591519"/>
<feature type="transmembrane region" description="Helical" evidence="6">
    <location>
        <begin position="379"/>
        <end position="397"/>
    </location>
</feature>
<evidence type="ECO:0000256" key="1">
    <source>
        <dbReference type="ARBA" id="ARBA00004141"/>
    </source>
</evidence>
<keyword evidence="4 6" id="KW-0472">Membrane</keyword>
<dbReference type="Pfam" id="PF03151">
    <property type="entry name" value="TPT"/>
    <property type="match status" value="1"/>
</dbReference>
<evidence type="ECO:0000313" key="8">
    <source>
        <dbReference type="Proteomes" id="UP000322225"/>
    </source>
</evidence>
<feature type="transmembrane region" description="Helical" evidence="6">
    <location>
        <begin position="177"/>
        <end position="200"/>
    </location>
</feature>
<sequence length="399" mass="43160">MSSSPSSKKTRQKPSPLLPSHFPRSPRTEEGGNNDRSPASPSGYSPRLTSDKMRRNGSSPGDKSGLGQSDYFGSKAEKGEGGLLSQASREIDLTPNLPEQKPERKALSAAMIIPIWIALSSAVILYNKYLYSNLDYPFPIFITSYHLGCAAIGTRVLRATTNLLDGLDRVEMTRELYLKSILPIGVLFSGSLILSNTAYLTLSVSFIQMLKAFTPVAILLISAAFKLQVLNHRLVLIVLLISGGCALAAYGELHFEMFGFLCQASAVIFESSRLVMIQILLQGLKMDPLCSLHYYAPICAIINACFLPFTEGLEPFRQFMRIGPLIMISNAAVAFGLNVAAVFLIGAAGGLVLTLAGVFKDILLITSSCLFFGSSITPIQIFGYVMALSGMVAYKTASK</sequence>
<feature type="transmembrane region" description="Helical" evidence="6">
    <location>
        <begin position="106"/>
        <end position="126"/>
    </location>
</feature>
<evidence type="ECO:0000256" key="5">
    <source>
        <dbReference type="SAM" id="MobiDB-lite"/>
    </source>
</evidence>
<gene>
    <name evidence="7" type="ORF">CI109_100236</name>
</gene>
<feature type="transmembrane region" description="Helical" evidence="6">
    <location>
        <begin position="138"/>
        <end position="157"/>
    </location>
</feature>
<dbReference type="InterPro" id="IPR004853">
    <property type="entry name" value="Sugar_P_trans_dom"/>
</dbReference>
<comment type="subcellular location">
    <subcellularLocation>
        <location evidence="1">Membrane</location>
        <topology evidence="1">Multi-pass membrane protein</topology>
    </subcellularLocation>
</comment>